<keyword evidence="2" id="KW-1185">Reference proteome</keyword>
<dbReference type="Proteomes" id="UP000195521">
    <property type="component" value="Unassembled WGS sequence"/>
</dbReference>
<dbReference type="AlphaFoldDB" id="A0A1Y1JE68"/>
<evidence type="ECO:0000313" key="2">
    <source>
        <dbReference type="Proteomes" id="UP000195521"/>
    </source>
</evidence>
<organism evidence="1 2">
    <name type="scientific">Plasmodium gonderi</name>
    <dbReference type="NCBI Taxonomy" id="77519"/>
    <lineage>
        <taxon>Eukaryota</taxon>
        <taxon>Sar</taxon>
        <taxon>Alveolata</taxon>
        <taxon>Apicomplexa</taxon>
        <taxon>Aconoidasida</taxon>
        <taxon>Haemosporida</taxon>
        <taxon>Plasmodiidae</taxon>
        <taxon>Plasmodium</taxon>
        <taxon>Plasmodium (Plasmodium)</taxon>
    </lineage>
</organism>
<dbReference type="OrthoDB" id="380530at2759"/>
<dbReference type="GeneID" id="39747512"/>
<sequence length="239" mass="28178">MNSNFILYDIFGSKSSINSYDIKNKSSCKPSKGRSRTTGSFYKLLVSCALVFLCILPLCKKQDNAFFKGELNSNARILAMRRTESNPCPNNTVDVSEEREFQLIIEAWASFEERVKKQWIYLEYQEIAAWSELLLGTWLTASVLMNNNTSDATQLFQSWLDMSQKLSRERISKNEEDDKILEKLLNKLKYKALNQLIKNWDTDIERMWVSIMKMKLEKNLEWCNFVREQCNSWINYNFY</sequence>
<dbReference type="RefSeq" id="XP_028543385.1">
    <property type="nucleotide sequence ID" value="XM_028687584.1"/>
</dbReference>
<comment type="caution">
    <text evidence="1">The sequence shown here is derived from an EMBL/GenBank/DDBJ whole genome shotgun (WGS) entry which is preliminary data.</text>
</comment>
<name>A0A1Y1JE68_PLAGO</name>
<protein>
    <submittedName>
        <fullName evidence="1">Uncharacterized protein</fullName>
    </submittedName>
</protein>
<dbReference type="EMBL" id="BDQF01000009">
    <property type="protein sequence ID" value="GAW80796.1"/>
    <property type="molecule type" value="Genomic_DNA"/>
</dbReference>
<evidence type="ECO:0000313" key="1">
    <source>
        <dbReference type="EMBL" id="GAW80796.1"/>
    </source>
</evidence>
<dbReference type="OMA" id="EKNMEWC"/>
<gene>
    <name evidence="1" type="ORF">PGO_083620</name>
</gene>
<reference evidence="2" key="1">
    <citation type="submission" date="2017-04" db="EMBL/GenBank/DDBJ databases">
        <title>Plasmodium gonderi genome.</title>
        <authorList>
            <person name="Arisue N."/>
            <person name="Honma H."/>
            <person name="Kawai S."/>
            <person name="Tougan T."/>
            <person name="Tanabe K."/>
            <person name="Horii T."/>
        </authorList>
    </citation>
    <scope>NUCLEOTIDE SEQUENCE [LARGE SCALE GENOMIC DNA]</scope>
    <source>
        <strain evidence="2">ATCC 30045</strain>
    </source>
</reference>
<accession>A0A1Y1JE68</accession>
<proteinExistence type="predicted"/>